<dbReference type="RefSeq" id="WP_013892106.1">
    <property type="nucleotide sequence ID" value="NC_015675.1"/>
</dbReference>
<evidence type="ECO:0000256" key="1">
    <source>
        <dbReference type="SAM" id="Phobius"/>
    </source>
</evidence>
<feature type="transmembrane region" description="Helical" evidence="1">
    <location>
        <begin position="12"/>
        <end position="37"/>
    </location>
</feature>
<protein>
    <submittedName>
        <fullName evidence="2">Uncharacterized protein</fullName>
    </submittedName>
</protein>
<dbReference type="EMBL" id="CP002279">
    <property type="protein sequence ID" value="AEH85365.1"/>
    <property type="molecule type" value="Genomic_DNA"/>
</dbReference>
<gene>
    <name evidence="2" type="ordered locus">Mesop_0873</name>
</gene>
<dbReference type="HOGENOM" id="CLU_187779_2_0_5"/>
<dbReference type="Proteomes" id="UP000001623">
    <property type="component" value="Chromosome"/>
</dbReference>
<proteinExistence type="predicted"/>
<dbReference type="AlphaFoldDB" id="F7YA28"/>
<organism evidence="2 3">
    <name type="scientific">Mesorhizobium opportunistum (strain LMG 24607 / HAMBI 3007 / WSM2075)</name>
    <dbReference type="NCBI Taxonomy" id="536019"/>
    <lineage>
        <taxon>Bacteria</taxon>
        <taxon>Pseudomonadati</taxon>
        <taxon>Pseudomonadota</taxon>
        <taxon>Alphaproteobacteria</taxon>
        <taxon>Hyphomicrobiales</taxon>
        <taxon>Phyllobacteriaceae</taxon>
        <taxon>Mesorhizobium</taxon>
    </lineage>
</organism>
<evidence type="ECO:0000313" key="3">
    <source>
        <dbReference type="Proteomes" id="UP000001623"/>
    </source>
</evidence>
<keyword evidence="1" id="KW-0472">Membrane</keyword>
<keyword evidence="1" id="KW-1133">Transmembrane helix</keyword>
<accession>F7YA28</accession>
<dbReference type="KEGG" id="mop:Mesop_0873"/>
<feature type="transmembrane region" description="Helical" evidence="1">
    <location>
        <begin position="43"/>
        <end position="61"/>
    </location>
</feature>
<name>F7YA28_MESOW</name>
<evidence type="ECO:0000313" key="2">
    <source>
        <dbReference type="EMBL" id="AEH85365.1"/>
    </source>
</evidence>
<reference evidence="2 3" key="1">
    <citation type="submission" date="2010-10" db="EMBL/GenBank/DDBJ databases">
        <title>Complete sequence of Mesorhizobium opportunistum WSM2075.</title>
        <authorList>
            <consortium name="US DOE Joint Genome Institute"/>
            <person name="Lucas S."/>
            <person name="Copeland A."/>
            <person name="Lapidus A."/>
            <person name="Cheng J.-F."/>
            <person name="Bruce D."/>
            <person name="Goodwin L."/>
            <person name="Pitluck S."/>
            <person name="Chertkov O."/>
            <person name="Misra M."/>
            <person name="Detter J.C."/>
            <person name="Han C."/>
            <person name="Tapia R."/>
            <person name="Land M."/>
            <person name="Hauser L."/>
            <person name="Kyrpides N."/>
            <person name="Ovchinnikova G."/>
            <person name="Mavrommatis K.M."/>
            <person name="Tiwari R.P."/>
            <person name="Howieson J.G."/>
            <person name="O'Hara G.W."/>
            <person name="Nandasena K.G."/>
            <person name="Woyke T."/>
        </authorList>
    </citation>
    <scope>NUCLEOTIDE SEQUENCE [LARGE SCALE GENOMIC DNA]</scope>
    <source>
        <strain evidence="3">LMG 24607 / HAMBI 3007 / WSM2075</strain>
    </source>
</reference>
<keyword evidence="1" id="KW-0812">Transmembrane</keyword>
<sequence>MRPTKNLLAKNLLALIVLAIGALWSLQGIGVVGGSFMSGQSQWLYIGIAAMLVGLGGLVWANRQG</sequence>